<name>A0A6L8W8K4_9PROT</name>
<organism evidence="1 2">
    <name type="scientific">Sneathiella litorea</name>
    <dbReference type="NCBI Taxonomy" id="2606216"/>
    <lineage>
        <taxon>Bacteria</taxon>
        <taxon>Pseudomonadati</taxon>
        <taxon>Pseudomonadota</taxon>
        <taxon>Alphaproteobacteria</taxon>
        <taxon>Sneathiellales</taxon>
        <taxon>Sneathiellaceae</taxon>
        <taxon>Sneathiella</taxon>
    </lineage>
</organism>
<comment type="caution">
    <text evidence="1">The sequence shown here is derived from an EMBL/GenBank/DDBJ whole genome shotgun (WGS) entry which is preliminary data.</text>
</comment>
<evidence type="ECO:0000313" key="1">
    <source>
        <dbReference type="EMBL" id="MZR31451.1"/>
    </source>
</evidence>
<dbReference type="EMBL" id="WTUW01000002">
    <property type="protein sequence ID" value="MZR31451.1"/>
    <property type="molecule type" value="Genomic_DNA"/>
</dbReference>
<gene>
    <name evidence="1" type="ORF">GQE98_12490</name>
</gene>
<dbReference type="RefSeq" id="WP_161315956.1">
    <property type="nucleotide sequence ID" value="NZ_WTUW01000002.1"/>
</dbReference>
<accession>A0A6L8W8K4</accession>
<evidence type="ECO:0000313" key="2">
    <source>
        <dbReference type="Proteomes" id="UP000476030"/>
    </source>
</evidence>
<sequence>MLILYDEEPWGRIREGNIERNLAGVSPSREFRVEGKYEGVHRDRQIKIAVQLFEVMGVEQRDAERRMEPGGRRGL</sequence>
<reference evidence="1 2" key="1">
    <citation type="submission" date="2019-12" db="EMBL/GenBank/DDBJ databases">
        <title>Snethiella sp. nov. sp. isolated from sea sand.</title>
        <authorList>
            <person name="Kim J."/>
            <person name="Jeong S.E."/>
            <person name="Jung H.S."/>
            <person name="Jeon C.O."/>
        </authorList>
    </citation>
    <scope>NUCLEOTIDE SEQUENCE [LARGE SCALE GENOMIC DNA]</scope>
    <source>
        <strain evidence="1 2">DP05</strain>
    </source>
</reference>
<proteinExistence type="predicted"/>
<dbReference type="AlphaFoldDB" id="A0A6L8W8K4"/>
<dbReference type="Proteomes" id="UP000476030">
    <property type="component" value="Unassembled WGS sequence"/>
</dbReference>
<keyword evidence="2" id="KW-1185">Reference proteome</keyword>
<protein>
    <submittedName>
        <fullName evidence="1">Uncharacterized protein</fullName>
    </submittedName>
</protein>